<keyword evidence="2" id="KW-1185">Reference proteome</keyword>
<dbReference type="RefSeq" id="WP_319166587.1">
    <property type="nucleotide sequence ID" value="NZ_JARAWP010000011.1"/>
</dbReference>
<accession>A0ABU4LWA3</accession>
<comment type="caution">
    <text evidence="1">The sequence shown here is derived from an EMBL/GenBank/DDBJ whole genome shotgun (WGS) entry which is preliminary data.</text>
</comment>
<name>A0ABU4LWA3_9ACTN</name>
<protein>
    <submittedName>
        <fullName evidence="1">Uncharacterized protein</fullName>
    </submittedName>
</protein>
<evidence type="ECO:0000313" key="2">
    <source>
        <dbReference type="Proteomes" id="UP001272987"/>
    </source>
</evidence>
<dbReference type="EMBL" id="JARAWP010000011">
    <property type="protein sequence ID" value="MDX3020000.1"/>
    <property type="molecule type" value="Genomic_DNA"/>
</dbReference>
<evidence type="ECO:0000313" key="1">
    <source>
        <dbReference type="EMBL" id="MDX3020000.1"/>
    </source>
</evidence>
<gene>
    <name evidence="1" type="ORF">PV666_19225</name>
</gene>
<dbReference type="Proteomes" id="UP001272987">
    <property type="component" value="Unassembled WGS sequence"/>
</dbReference>
<organism evidence="1 2">
    <name type="scientific">Streptomyces acidiscabies</name>
    <dbReference type="NCBI Taxonomy" id="42234"/>
    <lineage>
        <taxon>Bacteria</taxon>
        <taxon>Bacillati</taxon>
        <taxon>Actinomycetota</taxon>
        <taxon>Actinomycetes</taxon>
        <taxon>Kitasatosporales</taxon>
        <taxon>Streptomycetaceae</taxon>
        <taxon>Streptomyces</taxon>
    </lineage>
</organism>
<proteinExistence type="predicted"/>
<reference evidence="1 2" key="1">
    <citation type="journal article" date="2023" name="Microb. Genom.">
        <title>Mesoterricola silvestris gen. nov., sp. nov., Mesoterricola sediminis sp. nov., Geothrix oryzae sp. nov., Geothrix edaphica sp. nov., Geothrix rubra sp. nov., and Geothrix limicola sp. nov., six novel members of Acidobacteriota isolated from soils.</title>
        <authorList>
            <person name="Weisberg A.J."/>
            <person name="Pearce E."/>
            <person name="Kramer C.G."/>
            <person name="Chang J.H."/>
            <person name="Clarke C.R."/>
        </authorList>
    </citation>
    <scope>NUCLEOTIDE SEQUENCE [LARGE SCALE GENOMIC DNA]</scope>
    <source>
        <strain evidence="1 2">NB05-1H</strain>
    </source>
</reference>
<sequence length="207" mass="23520">MFSIGDMVRFEIETADGFTERHYAPIEQFRKRDKNFYRRTPANPYAVFLAPEHTHTQVLPLTRLTPAIDDFEMVDDRAVINKDAGPWIDNTYKCLRCSAFTYRAADVMAVHKQSGLRVRLCEDCWKPQELAVLGHQALWHQRNCKATILDLRAAPDLITGPAADSAHGKSDADTYREWADAFPWLVPDPAARLYAAWKENQSAPLGA</sequence>